<comment type="caution">
    <text evidence="2">The sequence shown here is derived from an EMBL/GenBank/DDBJ whole genome shotgun (WGS) entry which is preliminary data.</text>
</comment>
<feature type="domain" description="Histidine-specific methyltransferase SAM-dependent" evidence="1">
    <location>
        <begin position="29"/>
        <end position="196"/>
    </location>
</feature>
<dbReference type="SUPFAM" id="SSF53335">
    <property type="entry name" value="S-adenosyl-L-methionine-dependent methyltransferases"/>
    <property type="match status" value="1"/>
</dbReference>
<keyword evidence="3" id="KW-1185">Reference proteome</keyword>
<accession>A0ABQ3XDB3</accession>
<dbReference type="Gene3D" id="3.40.50.150">
    <property type="entry name" value="Vaccinia Virus protein VP39"/>
    <property type="match status" value="1"/>
</dbReference>
<dbReference type="Proteomes" id="UP000612282">
    <property type="component" value="Unassembled WGS sequence"/>
</dbReference>
<evidence type="ECO:0000313" key="2">
    <source>
        <dbReference type="EMBL" id="GID56474.1"/>
    </source>
</evidence>
<evidence type="ECO:0000313" key="3">
    <source>
        <dbReference type="Proteomes" id="UP000612282"/>
    </source>
</evidence>
<dbReference type="InterPro" id="IPR029063">
    <property type="entry name" value="SAM-dependent_MTases_sf"/>
</dbReference>
<evidence type="ECO:0000259" key="1">
    <source>
        <dbReference type="Pfam" id="PF10017"/>
    </source>
</evidence>
<dbReference type="CDD" id="cd02440">
    <property type="entry name" value="AdoMet_MTases"/>
    <property type="match status" value="1"/>
</dbReference>
<proteinExistence type="predicted"/>
<dbReference type="EMBL" id="BOMG01000057">
    <property type="protein sequence ID" value="GID56474.1"/>
    <property type="molecule type" value="Genomic_DNA"/>
</dbReference>
<gene>
    <name evidence="2" type="ORF">Aco03nite_048780</name>
</gene>
<protein>
    <recommendedName>
        <fullName evidence="1">Histidine-specific methyltransferase SAM-dependent domain-containing protein</fullName>
    </recommendedName>
</protein>
<dbReference type="InterPro" id="IPR019257">
    <property type="entry name" value="MeTrfase_dom"/>
</dbReference>
<sequence length="321" mass="34386">MRVTGIDVRVVTPHQRFLWTYTRAQADVVADSLALRREFPQELTYLGSGAELWRAATAVQSALLRASDLLLSDHAAELADLARPGPVDVLDLGPGTGSAAEGLLAGLIAAGRFGGYRAVDISPEMLTLAGARLTAAFPARAARLAFTVGDFRDAGPHAARIVLLAGGTLFNLADPGALLRDLAATRNPGDLVVITTRLDTTGRAPFPPSQPAPALPPIHRLGLDLLNLDPGWYEPERGFDPARREVWSGARLNRPITLHLDGAHGRRVVALHTGDLLLLYRQLFLDRAAVTALIEGSGLRLRTFHTGRSGEVAMFVADTRD</sequence>
<organism evidence="2 3">
    <name type="scientific">Actinoplanes couchii</name>
    <dbReference type="NCBI Taxonomy" id="403638"/>
    <lineage>
        <taxon>Bacteria</taxon>
        <taxon>Bacillati</taxon>
        <taxon>Actinomycetota</taxon>
        <taxon>Actinomycetes</taxon>
        <taxon>Micromonosporales</taxon>
        <taxon>Micromonosporaceae</taxon>
        <taxon>Actinoplanes</taxon>
    </lineage>
</organism>
<reference evidence="2 3" key="1">
    <citation type="submission" date="2021-01" db="EMBL/GenBank/DDBJ databases">
        <title>Whole genome shotgun sequence of Actinoplanes couchii NBRC 106145.</title>
        <authorList>
            <person name="Komaki H."/>
            <person name="Tamura T."/>
        </authorList>
    </citation>
    <scope>NUCLEOTIDE SEQUENCE [LARGE SCALE GENOMIC DNA]</scope>
    <source>
        <strain evidence="2 3">NBRC 106145</strain>
    </source>
</reference>
<name>A0ABQ3XDB3_9ACTN</name>
<dbReference type="Pfam" id="PF10017">
    <property type="entry name" value="Methyltransf_33"/>
    <property type="match status" value="1"/>
</dbReference>